<dbReference type="Pfam" id="PF09394">
    <property type="entry name" value="Inhibitor_I42"/>
    <property type="match status" value="1"/>
</dbReference>
<gene>
    <name evidence="5" type="ORF">QFZ53_002242</name>
</gene>
<proteinExistence type="predicted"/>
<dbReference type="PROSITE" id="PS51257">
    <property type="entry name" value="PROKAR_LIPOPROTEIN"/>
    <property type="match status" value="1"/>
</dbReference>
<evidence type="ECO:0000256" key="1">
    <source>
        <dbReference type="ARBA" id="ARBA00022690"/>
    </source>
</evidence>
<dbReference type="GO" id="GO:0004869">
    <property type="term" value="F:cysteine-type endopeptidase inhibitor activity"/>
    <property type="evidence" value="ECO:0007669"/>
    <property type="project" value="UniProtKB-KW"/>
</dbReference>
<feature type="domain" description="Proteinase inhibitor I42 chagasin" evidence="4">
    <location>
        <begin position="41"/>
        <end position="131"/>
    </location>
</feature>
<keyword evidence="6" id="KW-1185">Reference proteome</keyword>
<dbReference type="InterPro" id="IPR018990">
    <property type="entry name" value="Prot_inh_I42_chagasin"/>
</dbReference>
<name>A0AAW8F0P0_9MICO</name>
<evidence type="ECO:0000313" key="6">
    <source>
        <dbReference type="Proteomes" id="UP001244427"/>
    </source>
</evidence>
<reference evidence="5 6" key="1">
    <citation type="submission" date="2023-07" db="EMBL/GenBank/DDBJ databases">
        <title>Comparative genomics of wheat-associated soil bacteria to identify genetic determinants of phenazine resistance.</title>
        <authorList>
            <person name="Mouncey N."/>
        </authorList>
    </citation>
    <scope>NUCLEOTIDE SEQUENCE [LARGE SCALE GENOMIC DNA]</scope>
    <source>
        <strain evidence="5 6">W4I9-1</strain>
    </source>
</reference>
<evidence type="ECO:0000256" key="2">
    <source>
        <dbReference type="ARBA" id="ARBA00022704"/>
    </source>
</evidence>
<dbReference type="AlphaFoldDB" id="A0AAW8F0P0"/>
<comment type="caution">
    <text evidence="5">The sequence shown here is derived from an EMBL/GenBank/DDBJ whole genome shotgun (WGS) entry which is preliminary data.</text>
</comment>
<feature type="signal peptide" evidence="3">
    <location>
        <begin position="1"/>
        <end position="28"/>
    </location>
</feature>
<feature type="chain" id="PRO_5043510614" evidence="3">
    <location>
        <begin position="29"/>
        <end position="136"/>
    </location>
</feature>
<dbReference type="InterPro" id="IPR036331">
    <property type="entry name" value="Chagasin-like_sf"/>
</dbReference>
<evidence type="ECO:0000313" key="5">
    <source>
        <dbReference type="EMBL" id="MDQ0648046.1"/>
    </source>
</evidence>
<dbReference type="EMBL" id="JAUSXV010000001">
    <property type="protein sequence ID" value="MDQ0648046.1"/>
    <property type="molecule type" value="Genomic_DNA"/>
</dbReference>
<evidence type="ECO:0000259" key="4">
    <source>
        <dbReference type="Pfam" id="PF09394"/>
    </source>
</evidence>
<protein>
    <submittedName>
        <fullName evidence="5">Secreted protein</fullName>
    </submittedName>
</protein>
<dbReference type="Proteomes" id="UP001244427">
    <property type="component" value="Unassembled WGS sequence"/>
</dbReference>
<accession>A0AAW8F0P0</accession>
<dbReference type="Gene3D" id="2.60.40.2020">
    <property type="match status" value="1"/>
</dbReference>
<sequence>MTSMRRGVAVLAALVAAGAILTACTGPAEKTVDYTASAVTVSAGEILVVDFGEVNPSVGDDWVITTEPDPAVLGEGDSEFTTDAPDGMTGAPGELVYRFPTTGAGTTVIAFEYRFRGEVPEDIEDQKTAEITVTVK</sequence>
<keyword evidence="2" id="KW-0789">Thiol protease inhibitor</keyword>
<dbReference type="SUPFAM" id="SSF141066">
    <property type="entry name" value="ICP-like"/>
    <property type="match status" value="1"/>
</dbReference>
<keyword evidence="3" id="KW-0732">Signal</keyword>
<organism evidence="5 6">
    <name type="scientific">Microbacterium natoriense</name>
    <dbReference type="NCBI Taxonomy" id="284570"/>
    <lineage>
        <taxon>Bacteria</taxon>
        <taxon>Bacillati</taxon>
        <taxon>Actinomycetota</taxon>
        <taxon>Actinomycetes</taxon>
        <taxon>Micrococcales</taxon>
        <taxon>Microbacteriaceae</taxon>
        <taxon>Microbacterium</taxon>
    </lineage>
</organism>
<dbReference type="RefSeq" id="WP_307296393.1">
    <property type="nucleotide sequence ID" value="NZ_JAUSXV010000001.1"/>
</dbReference>
<evidence type="ECO:0000256" key="3">
    <source>
        <dbReference type="SAM" id="SignalP"/>
    </source>
</evidence>
<keyword evidence="1" id="KW-0646">Protease inhibitor</keyword>